<dbReference type="InterPro" id="IPR018723">
    <property type="entry name" value="DUF2254_membrane"/>
</dbReference>
<keyword evidence="1" id="KW-1133">Transmembrane helix</keyword>
<evidence type="ECO:0000313" key="3">
    <source>
        <dbReference type="Proteomes" id="UP001404104"/>
    </source>
</evidence>
<dbReference type="EMBL" id="JBDIMF010000004">
    <property type="protein sequence ID" value="MEN2786944.1"/>
    <property type="molecule type" value="Genomic_DNA"/>
</dbReference>
<dbReference type="Proteomes" id="UP001404104">
    <property type="component" value="Unassembled WGS sequence"/>
</dbReference>
<accession>A0ABU9XSX8</accession>
<name>A0ABU9XSX8_9SPHN</name>
<keyword evidence="1" id="KW-0812">Transmembrane</keyword>
<keyword evidence="3" id="KW-1185">Reference proteome</keyword>
<sequence>MNARVGQASGMSSRWSWLVRLLFRRIWLRAALFSLCSVGLALLAAVLAPYIPYDISTKIGSDAVDNILGILASSMLAVTTFSLTAMVSAFAGSASTLSPRATQLLVEDSTAQNALSTFLGAFLFSIVGICALSTGIYGKSGRVILFIGTIIVIAIIVITLLRWIGHLSNFGRVGNTIDRVEKVTTAAIDRSGYALGVASVDRVASIGGHVVFPEQIGYVTHIDVTALEAVASRLGCAIEVQVMPGAFVTTTRAIAWLERRAVEGDADIRAAFTFDHHRLFDHDPRLGLIVLSEIAARALSPAVNDPGTAIAVLGSGVRVITAMVDQERPAAAGSDLVQLPRLAIGDLLDDLFRPIARDGAGIVEVAIKLQRSLAEIAAVTPQAYGLLALRAADALARCEAAMPSKADLEAVRSTHRAWWGKDIRSATSQCAGEA</sequence>
<proteinExistence type="predicted"/>
<evidence type="ECO:0000313" key="2">
    <source>
        <dbReference type="EMBL" id="MEN2786944.1"/>
    </source>
</evidence>
<dbReference type="Pfam" id="PF10011">
    <property type="entry name" value="DUF2254"/>
    <property type="match status" value="1"/>
</dbReference>
<feature type="transmembrane region" description="Helical" evidence="1">
    <location>
        <begin position="67"/>
        <end position="92"/>
    </location>
</feature>
<dbReference type="RefSeq" id="WP_345864934.1">
    <property type="nucleotide sequence ID" value="NZ_JBDIMF010000004.1"/>
</dbReference>
<feature type="transmembrane region" description="Helical" evidence="1">
    <location>
        <begin position="26"/>
        <end position="47"/>
    </location>
</feature>
<feature type="transmembrane region" description="Helical" evidence="1">
    <location>
        <begin position="143"/>
        <end position="164"/>
    </location>
</feature>
<comment type="caution">
    <text evidence="2">The sequence shown here is derived from an EMBL/GenBank/DDBJ whole genome shotgun (WGS) entry which is preliminary data.</text>
</comment>
<evidence type="ECO:0000256" key="1">
    <source>
        <dbReference type="SAM" id="Phobius"/>
    </source>
</evidence>
<keyword evidence="1" id="KW-0472">Membrane</keyword>
<gene>
    <name evidence="2" type="ORF">ABC969_10995</name>
</gene>
<organism evidence="2 3">
    <name type="scientific">Sphingomonas qilianensis</name>
    <dbReference type="NCBI Taxonomy" id="1736690"/>
    <lineage>
        <taxon>Bacteria</taxon>
        <taxon>Pseudomonadati</taxon>
        <taxon>Pseudomonadota</taxon>
        <taxon>Alphaproteobacteria</taxon>
        <taxon>Sphingomonadales</taxon>
        <taxon>Sphingomonadaceae</taxon>
        <taxon>Sphingomonas</taxon>
    </lineage>
</organism>
<feature type="transmembrane region" description="Helical" evidence="1">
    <location>
        <begin position="113"/>
        <end position="137"/>
    </location>
</feature>
<protein>
    <submittedName>
        <fullName evidence="2">DUF2254 domain-containing protein</fullName>
    </submittedName>
</protein>
<reference evidence="2 3" key="1">
    <citation type="submission" date="2024-05" db="EMBL/GenBank/DDBJ databases">
        <authorList>
            <person name="Liu Q."/>
            <person name="Xin Y.-H."/>
        </authorList>
    </citation>
    <scope>NUCLEOTIDE SEQUENCE [LARGE SCALE GENOMIC DNA]</scope>
    <source>
        <strain evidence="2 3">CGMCC 1.15349</strain>
    </source>
</reference>